<protein>
    <recommendedName>
        <fullName evidence="4">Cyclic lactone autoinducer peptide</fullName>
    </recommendedName>
</protein>
<dbReference type="EMBL" id="FRCP01000012">
    <property type="protein sequence ID" value="SHM57012.1"/>
    <property type="molecule type" value="Genomic_DNA"/>
</dbReference>
<evidence type="ECO:0000313" key="3">
    <source>
        <dbReference type="Proteomes" id="UP000184038"/>
    </source>
</evidence>
<feature type="chain" id="PRO_5039033137" description="Cyclic lactone autoinducer peptide" evidence="1">
    <location>
        <begin position="31"/>
        <end position="56"/>
    </location>
</feature>
<name>A0A1M7JVC3_9FIRM</name>
<evidence type="ECO:0000313" key="2">
    <source>
        <dbReference type="EMBL" id="SHM57012.1"/>
    </source>
</evidence>
<sequence>MLRIKDVMNKIGKNCVAPMMMMLCVKSIHAIVGSCCLWFICQPKVPDVELVKEFNK</sequence>
<evidence type="ECO:0000256" key="1">
    <source>
        <dbReference type="SAM" id="SignalP"/>
    </source>
</evidence>
<feature type="signal peptide" evidence="1">
    <location>
        <begin position="1"/>
        <end position="30"/>
    </location>
</feature>
<dbReference type="AlphaFoldDB" id="A0A1M7JVC3"/>
<keyword evidence="1" id="KW-0732">Signal</keyword>
<dbReference type="RefSeq" id="WP_170865488.1">
    <property type="nucleotide sequence ID" value="NZ_FRCP01000012.1"/>
</dbReference>
<proteinExistence type="predicted"/>
<organism evidence="2 3">
    <name type="scientific">Anaerosporobacter mobilis DSM 15930</name>
    <dbReference type="NCBI Taxonomy" id="1120996"/>
    <lineage>
        <taxon>Bacteria</taxon>
        <taxon>Bacillati</taxon>
        <taxon>Bacillota</taxon>
        <taxon>Clostridia</taxon>
        <taxon>Lachnospirales</taxon>
        <taxon>Lachnospiraceae</taxon>
        <taxon>Anaerosporobacter</taxon>
    </lineage>
</organism>
<evidence type="ECO:0008006" key="4">
    <source>
        <dbReference type="Google" id="ProtNLM"/>
    </source>
</evidence>
<dbReference type="Proteomes" id="UP000184038">
    <property type="component" value="Unassembled WGS sequence"/>
</dbReference>
<gene>
    <name evidence="2" type="ORF">SAMN02746066_02436</name>
</gene>
<keyword evidence="3" id="KW-1185">Reference proteome</keyword>
<accession>A0A1M7JVC3</accession>
<dbReference type="STRING" id="1120996.SAMN02746066_02436"/>
<reference evidence="2 3" key="1">
    <citation type="submission" date="2016-11" db="EMBL/GenBank/DDBJ databases">
        <authorList>
            <person name="Jaros S."/>
            <person name="Januszkiewicz K."/>
            <person name="Wedrychowicz H."/>
        </authorList>
    </citation>
    <scope>NUCLEOTIDE SEQUENCE [LARGE SCALE GENOMIC DNA]</scope>
    <source>
        <strain evidence="2 3">DSM 15930</strain>
    </source>
</reference>